<protein>
    <submittedName>
        <fullName evidence="1">Uncharacterized protein</fullName>
    </submittedName>
</protein>
<dbReference type="Proteomes" id="UP000232003">
    <property type="component" value="Chromosome"/>
</dbReference>
<accession>A0A2K8SJ56</accession>
<gene>
    <name evidence="1" type="ORF">COO91_01359</name>
</gene>
<reference evidence="1 2" key="1">
    <citation type="submission" date="2017-11" db="EMBL/GenBank/DDBJ databases">
        <title>Complete genome of a free-living desiccation-tolerant cyanobacterium and its photosynthetic adaptation to extreme terrestrial habitat.</title>
        <authorList>
            <person name="Shang J."/>
        </authorList>
    </citation>
    <scope>NUCLEOTIDE SEQUENCE [LARGE SCALE GENOMIC DNA]</scope>
    <source>
        <strain evidence="1 2">CCNUN1</strain>
    </source>
</reference>
<sequence>MNLPLNQSVLLESRTLRTSALTNFESDKALSILSKAKAIIFAVWNGAGFYLGAMESES</sequence>
<dbReference type="KEGG" id="nfl:COO91_01359"/>
<dbReference type="EMBL" id="CP024785">
    <property type="protein sequence ID" value="AUB35479.1"/>
    <property type="molecule type" value="Genomic_DNA"/>
</dbReference>
<dbReference type="RefSeq" id="WP_157816357.1">
    <property type="nucleotide sequence ID" value="NZ_CAWNNC010000001.1"/>
</dbReference>
<organism evidence="1 2">
    <name type="scientific">Nostoc flagelliforme CCNUN1</name>
    <dbReference type="NCBI Taxonomy" id="2038116"/>
    <lineage>
        <taxon>Bacteria</taxon>
        <taxon>Bacillati</taxon>
        <taxon>Cyanobacteriota</taxon>
        <taxon>Cyanophyceae</taxon>
        <taxon>Nostocales</taxon>
        <taxon>Nostocaceae</taxon>
        <taxon>Nostoc</taxon>
    </lineage>
</organism>
<evidence type="ECO:0000313" key="2">
    <source>
        <dbReference type="Proteomes" id="UP000232003"/>
    </source>
</evidence>
<name>A0A2K8SJ56_9NOSO</name>
<evidence type="ECO:0000313" key="1">
    <source>
        <dbReference type="EMBL" id="AUB35479.1"/>
    </source>
</evidence>
<keyword evidence="2" id="KW-1185">Reference proteome</keyword>
<proteinExistence type="predicted"/>
<dbReference type="AlphaFoldDB" id="A0A2K8SJ56"/>